<dbReference type="PRINTS" id="PR00412">
    <property type="entry name" value="EPOXHYDRLASE"/>
</dbReference>
<dbReference type="PRINTS" id="PR00111">
    <property type="entry name" value="ABHYDROLASE"/>
</dbReference>
<gene>
    <name evidence="2" type="ORF">FEV53_03630</name>
</gene>
<dbReference type="PANTHER" id="PTHR43689:SF8">
    <property type="entry name" value="ALPHA_BETA-HYDROLASES SUPERFAMILY PROTEIN"/>
    <property type="match status" value="1"/>
</dbReference>
<dbReference type="InterPro" id="IPR017497">
    <property type="entry name" value="BchO"/>
</dbReference>
<dbReference type="GO" id="GO:0016787">
    <property type="term" value="F:hydrolase activity"/>
    <property type="evidence" value="ECO:0007669"/>
    <property type="project" value="UniProtKB-KW"/>
</dbReference>
<dbReference type="InterPro" id="IPR029058">
    <property type="entry name" value="AB_hydrolase_fold"/>
</dbReference>
<evidence type="ECO:0000313" key="3">
    <source>
        <dbReference type="Proteomes" id="UP000318590"/>
    </source>
</evidence>
<dbReference type="SUPFAM" id="SSF53474">
    <property type="entry name" value="alpha/beta-Hydrolases"/>
    <property type="match status" value="1"/>
</dbReference>
<dbReference type="PANTHER" id="PTHR43689">
    <property type="entry name" value="HYDROLASE"/>
    <property type="match status" value="1"/>
</dbReference>
<reference evidence="2 3" key="1">
    <citation type="submission" date="2019-06" db="EMBL/GenBank/DDBJ databases">
        <title>Paenimaribius caenipelagi gen. nov., sp. nov., isolated from a tidal flat.</title>
        <authorList>
            <person name="Yoon J.-H."/>
        </authorList>
    </citation>
    <scope>NUCLEOTIDE SEQUENCE [LARGE SCALE GENOMIC DNA]</scope>
    <source>
        <strain evidence="2 3">JBTF-M29</strain>
    </source>
</reference>
<dbReference type="NCBIfam" id="TIGR03056">
    <property type="entry name" value="bchO_mg_che_rel"/>
    <property type="match status" value="1"/>
</dbReference>
<dbReference type="Gene3D" id="3.40.50.1820">
    <property type="entry name" value="alpha/beta hydrolase"/>
    <property type="match status" value="1"/>
</dbReference>
<dbReference type="Proteomes" id="UP000318590">
    <property type="component" value="Unassembled WGS sequence"/>
</dbReference>
<dbReference type="InterPro" id="IPR000639">
    <property type="entry name" value="Epox_hydrolase-like"/>
</dbReference>
<keyword evidence="2" id="KW-0378">Hydrolase</keyword>
<name>A0A547Q904_9RHOB</name>
<dbReference type="OrthoDB" id="9804723at2"/>
<protein>
    <submittedName>
        <fullName evidence="2">Alpha/beta fold hydrolase</fullName>
    </submittedName>
</protein>
<dbReference type="RefSeq" id="WP_142833457.1">
    <property type="nucleotide sequence ID" value="NZ_VFSV01000004.1"/>
</dbReference>
<dbReference type="Pfam" id="PF00561">
    <property type="entry name" value="Abhydrolase_1"/>
    <property type="match status" value="1"/>
</dbReference>
<proteinExistence type="predicted"/>
<sequence length="285" mass="30627">MDWDRDGGDWPNREASQFIAARPHRWHVQVMGEGPDLLLLHGTGATTHSWRDVLPLLAKHYRVIAPDLPGHGFTKLGRHNRSSMEAMAEDCWTLCDELDVAPHAIIGHSAGGAVALRMAQIRQGPATVIGINAALGDFDGPAGFLFPMMAKALSMTPFVSLAFSQLTTRTGGVARLLDGTGSTIDARGRKLYARTVASAAHVEGALLMMAQWSTRAAREGLPGLKIPVTFLAAENDRTVPAKVSRHAATQAPNGCYISMGRLGHLAHEEDPNLAVRLILDAIPQT</sequence>
<comment type="caution">
    <text evidence="2">The sequence shown here is derived from an EMBL/GenBank/DDBJ whole genome shotgun (WGS) entry which is preliminary data.</text>
</comment>
<feature type="domain" description="AB hydrolase-1" evidence="1">
    <location>
        <begin position="37"/>
        <end position="271"/>
    </location>
</feature>
<dbReference type="AlphaFoldDB" id="A0A547Q904"/>
<organism evidence="2 3">
    <name type="scientific">Palleronia caenipelagi</name>
    <dbReference type="NCBI Taxonomy" id="2489174"/>
    <lineage>
        <taxon>Bacteria</taxon>
        <taxon>Pseudomonadati</taxon>
        <taxon>Pseudomonadota</taxon>
        <taxon>Alphaproteobacteria</taxon>
        <taxon>Rhodobacterales</taxon>
        <taxon>Roseobacteraceae</taxon>
        <taxon>Palleronia</taxon>
    </lineage>
</organism>
<evidence type="ECO:0000313" key="2">
    <source>
        <dbReference type="EMBL" id="TRD22877.1"/>
    </source>
</evidence>
<dbReference type="InterPro" id="IPR000073">
    <property type="entry name" value="AB_hydrolase_1"/>
</dbReference>
<keyword evidence="3" id="KW-1185">Reference proteome</keyword>
<accession>A0A547Q904</accession>
<evidence type="ECO:0000259" key="1">
    <source>
        <dbReference type="Pfam" id="PF00561"/>
    </source>
</evidence>
<dbReference type="EMBL" id="VFSV01000004">
    <property type="protein sequence ID" value="TRD22877.1"/>
    <property type="molecule type" value="Genomic_DNA"/>
</dbReference>